<keyword evidence="9 12" id="KW-0949">S-adenosyl-L-methionine</keyword>
<dbReference type="InterPro" id="IPR029028">
    <property type="entry name" value="Alpha/beta_knot_MTases"/>
</dbReference>
<evidence type="ECO:0000256" key="1">
    <source>
        <dbReference type="ARBA" id="ARBA00004496"/>
    </source>
</evidence>
<dbReference type="PANTHER" id="PTHR30027:SF3">
    <property type="entry name" value="16S RRNA (URACIL(1498)-N(3))-METHYLTRANSFERASE"/>
    <property type="match status" value="1"/>
</dbReference>
<dbReference type="Gene3D" id="2.40.240.20">
    <property type="entry name" value="Hypothetical PUA domain-like, domain 1"/>
    <property type="match status" value="1"/>
</dbReference>
<dbReference type="Proteomes" id="UP000036923">
    <property type="component" value="Unassembled WGS sequence"/>
</dbReference>
<comment type="catalytic activity">
    <reaction evidence="11 12">
        <text>uridine(1498) in 16S rRNA + S-adenosyl-L-methionine = N(3)-methyluridine(1498) in 16S rRNA + S-adenosyl-L-homocysteine + H(+)</text>
        <dbReference type="Rhea" id="RHEA:42920"/>
        <dbReference type="Rhea" id="RHEA-COMP:10283"/>
        <dbReference type="Rhea" id="RHEA-COMP:10284"/>
        <dbReference type="ChEBI" id="CHEBI:15378"/>
        <dbReference type="ChEBI" id="CHEBI:57856"/>
        <dbReference type="ChEBI" id="CHEBI:59789"/>
        <dbReference type="ChEBI" id="CHEBI:65315"/>
        <dbReference type="ChEBI" id="CHEBI:74502"/>
        <dbReference type="EC" id="2.1.1.193"/>
    </reaction>
</comment>
<evidence type="ECO:0000313" key="16">
    <source>
        <dbReference type="Proteomes" id="UP000036923"/>
    </source>
</evidence>
<organism evidence="15 16">
    <name type="scientific">Pseudobacteroides cellulosolvens ATCC 35603 = DSM 2933</name>
    <dbReference type="NCBI Taxonomy" id="398512"/>
    <lineage>
        <taxon>Bacteria</taxon>
        <taxon>Bacillati</taxon>
        <taxon>Bacillota</taxon>
        <taxon>Clostridia</taxon>
        <taxon>Eubacteriales</taxon>
        <taxon>Oscillospiraceae</taxon>
        <taxon>Pseudobacteroides</taxon>
    </lineage>
</organism>
<evidence type="ECO:0000259" key="14">
    <source>
        <dbReference type="Pfam" id="PF20260"/>
    </source>
</evidence>
<dbReference type="CDD" id="cd18084">
    <property type="entry name" value="RsmE-like"/>
    <property type="match status" value="1"/>
</dbReference>
<keyword evidence="6 12" id="KW-0698">rRNA processing</keyword>
<dbReference type="InterPro" id="IPR046887">
    <property type="entry name" value="RsmE_PUA-like"/>
</dbReference>
<dbReference type="Pfam" id="PF20260">
    <property type="entry name" value="PUA_4"/>
    <property type="match status" value="1"/>
</dbReference>
<feature type="domain" description="Ribosomal RNA small subunit methyltransferase E methyltransferase" evidence="13">
    <location>
        <begin position="73"/>
        <end position="239"/>
    </location>
</feature>
<proteinExistence type="inferred from homology"/>
<dbReference type="InterPro" id="IPR046886">
    <property type="entry name" value="RsmE_MTase_dom"/>
</dbReference>
<evidence type="ECO:0000256" key="11">
    <source>
        <dbReference type="ARBA" id="ARBA00047944"/>
    </source>
</evidence>
<evidence type="ECO:0000313" key="15">
    <source>
        <dbReference type="EMBL" id="KNY26791.1"/>
    </source>
</evidence>
<dbReference type="InterPro" id="IPR029026">
    <property type="entry name" value="tRNA_m1G_MTases_N"/>
</dbReference>
<comment type="similarity">
    <text evidence="2 12">Belongs to the RNA methyltransferase RsmE family.</text>
</comment>
<gene>
    <name evidence="15" type="ORF">Bccel_2056</name>
</gene>
<dbReference type="Pfam" id="PF04452">
    <property type="entry name" value="Methyltrans_RNA"/>
    <property type="match status" value="1"/>
</dbReference>
<dbReference type="EMBL" id="LGTC01000001">
    <property type="protein sequence ID" value="KNY26791.1"/>
    <property type="molecule type" value="Genomic_DNA"/>
</dbReference>
<dbReference type="NCBIfam" id="TIGR00046">
    <property type="entry name" value="RsmE family RNA methyltransferase"/>
    <property type="match status" value="1"/>
</dbReference>
<feature type="domain" description="Ribosomal RNA small subunit methyltransferase E PUA-like" evidence="14">
    <location>
        <begin position="18"/>
        <end position="44"/>
    </location>
</feature>
<evidence type="ECO:0000256" key="3">
    <source>
        <dbReference type="ARBA" id="ARBA00012328"/>
    </source>
</evidence>
<dbReference type="InterPro" id="IPR006700">
    <property type="entry name" value="RsmE"/>
</dbReference>
<reference evidence="16" key="1">
    <citation type="submission" date="2015-07" db="EMBL/GenBank/DDBJ databases">
        <title>Near-Complete Genome Sequence of the Cellulolytic Bacterium Bacteroides (Pseudobacteroides) cellulosolvens ATCC 35603.</title>
        <authorList>
            <person name="Dassa B."/>
            <person name="Utturkar S.M."/>
            <person name="Klingeman D.M."/>
            <person name="Hurt R.A."/>
            <person name="Keller M."/>
            <person name="Xu J."/>
            <person name="Reddy Y.H.K."/>
            <person name="Borovok I."/>
            <person name="Grinberg I.R."/>
            <person name="Lamed R."/>
            <person name="Zhivin O."/>
            <person name="Bayer E.A."/>
            <person name="Brown S.D."/>
        </authorList>
    </citation>
    <scope>NUCLEOTIDE SEQUENCE [LARGE SCALE GENOMIC DNA]</scope>
    <source>
        <strain evidence="16">DSM 2933</strain>
    </source>
</reference>
<evidence type="ECO:0000256" key="10">
    <source>
        <dbReference type="ARBA" id="ARBA00025699"/>
    </source>
</evidence>
<dbReference type="EC" id="2.1.1.193" evidence="3 12"/>
<dbReference type="OrthoDB" id="9815641at2"/>
<comment type="caution">
    <text evidence="15">The sequence shown here is derived from an EMBL/GenBank/DDBJ whole genome shotgun (WGS) entry which is preliminary data.</text>
</comment>
<evidence type="ECO:0000256" key="8">
    <source>
        <dbReference type="ARBA" id="ARBA00022679"/>
    </source>
</evidence>
<evidence type="ECO:0000256" key="7">
    <source>
        <dbReference type="ARBA" id="ARBA00022603"/>
    </source>
</evidence>
<name>A0A0L6JLU2_9FIRM</name>
<keyword evidence="16" id="KW-1185">Reference proteome</keyword>
<dbReference type="NCBIfam" id="NF008692">
    <property type="entry name" value="PRK11713.1-5"/>
    <property type="match status" value="1"/>
</dbReference>
<evidence type="ECO:0000256" key="12">
    <source>
        <dbReference type="PIRNR" id="PIRNR015601"/>
    </source>
</evidence>
<dbReference type="PATRIC" id="fig|398512.5.peg.2141"/>
<dbReference type="RefSeq" id="WP_036946986.1">
    <property type="nucleotide sequence ID" value="NZ_KN050764.1"/>
</dbReference>
<dbReference type="SUPFAM" id="SSF75217">
    <property type="entry name" value="alpha/beta knot"/>
    <property type="match status" value="1"/>
</dbReference>
<evidence type="ECO:0000256" key="2">
    <source>
        <dbReference type="ARBA" id="ARBA00005528"/>
    </source>
</evidence>
<keyword evidence="5 12" id="KW-0963">Cytoplasm</keyword>
<evidence type="ECO:0000256" key="5">
    <source>
        <dbReference type="ARBA" id="ARBA00022490"/>
    </source>
</evidence>
<evidence type="ECO:0000256" key="4">
    <source>
        <dbReference type="ARBA" id="ARBA00013673"/>
    </source>
</evidence>
<accession>A0A0L6JLU2</accession>
<dbReference type="PANTHER" id="PTHR30027">
    <property type="entry name" value="RIBOSOMAL RNA SMALL SUBUNIT METHYLTRANSFERASE E"/>
    <property type="match status" value="1"/>
</dbReference>
<protein>
    <recommendedName>
        <fullName evidence="4 12">Ribosomal RNA small subunit methyltransferase E</fullName>
        <ecNumber evidence="3 12">2.1.1.193</ecNumber>
    </recommendedName>
</protein>
<keyword evidence="8 12" id="KW-0808">Transferase</keyword>
<dbReference type="GO" id="GO:0005737">
    <property type="term" value="C:cytoplasm"/>
    <property type="evidence" value="ECO:0007669"/>
    <property type="project" value="UniProtKB-SubCell"/>
</dbReference>
<dbReference type="PIRSF" id="PIRSF015601">
    <property type="entry name" value="MTase_slr0722"/>
    <property type="match status" value="1"/>
</dbReference>
<dbReference type="SUPFAM" id="SSF88697">
    <property type="entry name" value="PUA domain-like"/>
    <property type="match status" value="1"/>
</dbReference>
<comment type="function">
    <text evidence="10 12">Specifically methylates the N3 position of the uracil ring of uridine 1498 (m3U1498) in 16S rRNA. Acts on the fully assembled 30S ribosomal subunit.</text>
</comment>
<dbReference type="Gene3D" id="3.40.1280.10">
    <property type="match status" value="1"/>
</dbReference>
<dbReference type="GO" id="GO:0070042">
    <property type="term" value="F:rRNA (uridine-N3-)-methyltransferase activity"/>
    <property type="evidence" value="ECO:0007669"/>
    <property type="project" value="TreeGrafter"/>
</dbReference>
<dbReference type="InterPro" id="IPR015947">
    <property type="entry name" value="PUA-like_sf"/>
</dbReference>
<dbReference type="GO" id="GO:0070475">
    <property type="term" value="P:rRNA base methylation"/>
    <property type="evidence" value="ECO:0007669"/>
    <property type="project" value="TreeGrafter"/>
</dbReference>
<sequence length="246" mass="27467">MPRFFVKDEEIQNENITISGEDFNHIKNVLRLRQGDSLVISDGNCTDYDVVIDSYESSYVVTRIVGKYKNNNESDIDITLFQGIPKSDKMDMIIQKSVEMGVKRIVPVLTERTVVKINSEKDSKNKITRWQRIAQEASKQCNRGIMPTVENPVTFYEAVAKLKRADLSLIPYEKESGNKLKSVIKGNDAKTISVMIGPEGGFSNSEVDLAVENGFVPVTLGPRILRTETAGLSVLSIIMYELGDLG</sequence>
<evidence type="ECO:0000259" key="13">
    <source>
        <dbReference type="Pfam" id="PF04452"/>
    </source>
</evidence>
<evidence type="ECO:0000256" key="9">
    <source>
        <dbReference type="ARBA" id="ARBA00022691"/>
    </source>
</evidence>
<dbReference type="eggNOG" id="COG1385">
    <property type="taxonomic scope" value="Bacteria"/>
</dbReference>
<dbReference type="STRING" id="398512.Bccel_2056"/>
<dbReference type="AlphaFoldDB" id="A0A0L6JLU2"/>
<evidence type="ECO:0000256" key="6">
    <source>
        <dbReference type="ARBA" id="ARBA00022552"/>
    </source>
</evidence>
<keyword evidence="7 12" id="KW-0489">Methyltransferase</keyword>
<comment type="subcellular location">
    <subcellularLocation>
        <location evidence="1 12">Cytoplasm</location>
    </subcellularLocation>
</comment>